<organism evidence="1 2">
    <name type="scientific">Rhizobium leguminosarum</name>
    <dbReference type="NCBI Taxonomy" id="384"/>
    <lineage>
        <taxon>Bacteria</taxon>
        <taxon>Pseudomonadati</taxon>
        <taxon>Pseudomonadota</taxon>
        <taxon>Alphaproteobacteria</taxon>
        <taxon>Hyphomicrobiales</taxon>
        <taxon>Rhizobiaceae</taxon>
        <taxon>Rhizobium/Agrobacterium group</taxon>
        <taxon>Rhizobium</taxon>
    </lineage>
</organism>
<dbReference type="AlphaFoldDB" id="A0ABD7PX56"/>
<evidence type="ECO:0000313" key="1">
    <source>
        <dbReference type="EMBL" id="TAW32133.1"/>
    </source>
</evidence>
<comment type="caution">
    <text evidence="1">The sequence shown here is derived from an EMBL/GenBank/DDBJ whole genome shotgun (WGS) entry which is preliminary data.</text>
</comment>
<dbReference type="Proteomes" id="UP000292036">
    <property type="component" value="Unassembled WGS sequence"/>
</dbReference>
<protein>
    <submittedName>
        <fullName evidence="1">Uncharacterized protein</fullName>
    </submittedName>
</protein>
<evidence type="ECO:0000313" key="2">
    <source>
        <dbReference type="Proteomes" id="UP000292036"/>
    </source>
</evidence>
<dbReference type="EMBL" id="SIPS01000001">
    <property type="protein sequence ID" value="TAW32133.1"/>
    <property type="molecule type" value="Genomic_DNA"/>
</dbReference>
<sequence>MSKPDAAGDKPVIRPATRSSAGDVNLWLRMWFFKGGPSLQIGNSLVSRNPCRTIPEIGIDGRLKLCSNAKCSAFLCASEKARGAV</sequence>
<name>A0ABD7PX56_RHILE</name>
<gene>
    <name evidence="1" type="ORF">ELI19_22645</name>
</gene>
<accession>A0ABD7PX56</accession>
<reference evidence="1 2" key="1">
    <citation type="submission" date="2019-02" db="EMBL/GenBank/DDBJ databases">
        <title>The genomic architecture of introgression among sibling species of bacteria.</title>
        <authorList>
            <person name="Cavassim M.I.A."/>
            <person name="Moeskjaer S."/>
            <person name="Moslemi C."/>
            <person name="Fields B."/>
            <person name="Bachmann A."/>
            <person name="Vilhjalmsson B."/>
            <person name="Schierup M.H."/>
            <person name="Young J.P.W."/>
            <person name="Andersen S.U."/>
        </authorList>
    </citation>
    <scope>NUCLEOTIDE SEQUENCE [LARGE SCALE GENOMIC DNA]</scope>
    <source>
        <strain evidence="1 2">SM151B</strain>
    </source>
</reference>
<proteinExistence type="predicted"/>